<dbReference type="GO" id="GO:0004497">
    <property type="term" value="F:monooxygenase activity"/>
    <property type="evidence" value="ECO:0007669"/>
    <property type="project" value="InterPro"/>
</dbReference>
<dbReference type="RefSeq" id="WP_126619945.1">
    <property type="nucleotide sequence ID" value="NZ_JBHUCY010000063.1"/>
</dbReference>
<dbReference type="PANTHER" id="PTHR43747">
    <property type="entry name" value="FAD-BINDING PROTEIN"/>
    <property type="match status" value="1"/>
</dbReference>
<keyword evidence="2" id="KW-1185">Reference proteome</keyword>
<protein>
    <submittedName>
        <fullName evidence="1">FAD-dependent oxidoreductase</fullName>
    </submittedName>
</protein>
<dbReference type="Proteomes" id="UP000277007">
    <property type="component" value="Unassembled WGS sequence"/>
</dbReference>
<dbReference type="Pfam" id="PF04820">
    <property type="entry name" value="Trp_halogenase"/>
    <property type="match status" value="1"/>
</dbReference>
<comment type="caution">
    <text evidence="1">The sequence shown here is derived from an EMBL/GenBank/DDBJ whole genome shotgun (WGS) entry which is preliminary data.</text>
</comment>
<dbReference type="EMBL" id="RXMA01000035">
    <property type="protein sequence ID" value="RTR15080.1"/>
    <property type="molecule type" value="Genomic_DNA"/>
</dbReference>
<dbReference type="Gene3D" id="3.50.50.60">
    <property type="entry name" value="FAD/NAD(P)-binding domain"/>
    <property type="match status" value="1"/>
</dbReference>
<dbReference type="PRINTS" id="PR00420">
    <property type="entry name" value="RNGMNOXGNASE"/>
</dbReference>
<dbReference type="OrthoDB" id="9799983at2"/>
<dbReference type="AlphaFoldDB" id="A0A3S0HXE1"/>
<dbReference type="SUPFAM" id="SSF51905">
    <property type="entry name" value="FAD/NAD(P)-binding domain"/>
    <property type="match status" value="1"/>
</dbReference>
<dbReference type="Gene3D" id="3.30.9.100">
    <property type="match status" value="1"/>
</dbReference>
<proteinExistence type="predicted"/>
<sequence length="455" mass="47683">MGANTDAMILGAGPAGVALARLLAARGWSVAVVAARRADAWEGLSPRVIVGLQRAGCTAAVGVAGDAAPRRAGWNGRISALNHEHLVDRARFDAALWQDARAAGVRVIEATVATLRRGERGGWTAFDAHDTPLASAGVLVEARGRRAPATGLTDACGPRTVAVARVFRGPPVPAASAAVSFADGWAWMAAAPDGRRLAQIVVDAGSVPPRHRLSAFHATQLLRVPEAVEWLAYCAPEGEASARDATAVLRGGLVGADWLRVGDAAFTSDPLSGHGVHSAVGSAFAALAALTTLRDGPEALPLVRRFVEERSAELFHHAAAVGRAFYRMEERWADRPFWAHRSAWPDDSADAPAPVVHGRRVQPVVVDDRVVEREVLVTPRLPRGVLTIEGVELAPLLRLLADHPSPTDFAASDDTASAVARRVGQPPAPVGAALLWLRQNGFLQDGVSGGGLPTG</sequence>
<evidence type="ECO:0000313" key="2">
    <source>
        <dbReference type="Proteomes" id="UP000277007"/>
    </source>
</evidence>
<accession>A0A3S0HXE1</accession>
<name>A0A3S0HXE1_9PROT</name>
<organism evidence="1 2">
    <name type="scientific">Azospirillum griseum</name>
    <dbReference type="NCBI Taxonomy" id="2496639"/>
    <lineage>
        <taxon>Bacteria</taxon>
        <taxon>Pseudomonadati</taxon>
        <taxon>Pseudomonadota</taxon>
        <taxon>Alphaproteobacteria</taxon>
        <taxon>Rhodospirillales</taxon>
        <taxon>Azospirillaceae</taxon>
        <taxon>Azospirillum</taxon>
    </lineage>
</organism>
<dbReference type="InterPro" id="IPR050816">
    <property type="entry name" value="Flavin-dep_Halogenase_NPB"/>
</dbReference>
<dbReference type="InterPro" id="IPR036188">
    <property type="entry name" value="FAD/NAD-bd_sf"/>
</dbReference>
<dbReference type="PANTHER" id="PTHR43747:SF1">
    <property type="entry name" value="SLR1998 PROTEIN"/>
    <property type="match status" value="1"/>
</dbReference>
<evidence type="ECO:0000313" key="1">
    <source>
        <dbReference type="EMBL" id="RTR15080.1"/>
    </source>
</evidence>
<gene>
    <name evidence="1" type="ORF">EJ903_23200</name>
</gene>
<reference evidence="1 2" key="1">
    <citation type="submission" date="2018-12" db="EMBL/GenBank/DDBJ databases">
        <authorList>
            <person name="Yang Y."/>
        </authorList>
    </citation>
    <scope>NUCLEOTIDE SEQUENCE [LARGE SCALE GENOMIC DNA]</scope>
    <source>
        <strain evidence="1 2">L-25-5w-1</strain>
    </source>
</reference>
<dbReference type="InterPro" id="IPR006905">
    <property type="entry name" value="Flavin_halogenase"/>
</dbReference>